<keyword evidence="5" id="KW-0441">Lipid A biosynthesis</keyword>
<comment type="catalytic activity">
    <reaction evidence="9">
        <text>a lipid X + a UDP-2-N,3-O-bis[(3R)-3-hydroxyacyl]-alpha-D-glucosamine = a lipid A disaccharide + UDP + H(+)</text>
        <dbReference type="Rhea" id="RHEA:67828"/>
        <dbReference type="ChEBI" id="CHEBI:15378"/>
        <dbReference type="ChEBI" id="CHEBI:58223"/>
        <dbReference type="ChEBI" id="CHEBI:137748"/>
        <dbReference type="ChEBI" id="CHEBI:176338"/>
        <dbReference type="ChEBI" id="CHEBI:176343"/>
        <dbReference type="EC" id="2.4.1.182"/>
    </reaction>
</comment>
<comment type="caution">
    <text evidence="11">The sequence shown here is derived from an EMBL/GenBank/DDBJ whole genome shotgun (WGS) entry which is preliminary data.</text>
</comment>
<reference evidence="12" key="1">
    <citation type="submission" date="2017-06" db="EMBL/GenBank/DDBJ databases">
        <title>Genome analysis of Fimbriiglobus ruber SP5, the first member of the order Planctomycetales with confirmed chitinolytic capability.</title>
        <authorList>
            <person name="Ravin N.V."/>
            <person name="Rakitin A.L."/>
            <person name="Ivanova A.A."/>
            <person name="Beletsky A.V."/>
            <person name="Kulichevskaya I.S."/>
            <person name="Mardanov A.V."/>
            <person name="Dedysh S.N."/>
        </authorList>
    </citation>
    <scope>NUCLEOTIDE SEQUENCE [LARGE SCALE GENOMIC DNA]</scope>
    <source>
        <strain evidence="12">SP5</strain>
    </source>
</reference>
<dbReference type="Proteomes" id="UP000214646">
    <property type="component" value="Unassembled WGS sequence"/>
</dbReference>
<dbReference type="OrthoDB" id="9801642at2"/>
<accession>A0A225DQV7</accession>
<keyword evidence="12" id="KW-1185">Reference proteome</keyword>
<keyword evidence="6" id="KW-0328">Glycosyltransferase</keyword>
<dbReference type="PANTHER" id="PTHR30372:SF4">
    <property type="entry name" value="LIPID-A-DISACCHARIDE SYNTHASE, MITOCHONDRIAL-RELATED"/>
    <property type="match status" value="1"/>
</dbReference>
<dbReference type="AlphaFoldDB" id="A0A225DQV7"/>
<evidence type="ECO:0000256" key="8">
    <source>
        <dbReference type="ARBA" id="ARBA00023098"/>
    </source>
</evidence>
<evidence type="ECO:0000256" key="3">
    <source>
        <dbReference type="ARBA" id="ARBA00020902"/>
    </source>
</evidence>
<keyword evidence="8" id="KW-0443">Lipid metabolism</keyword>
<organism evidence="11 12">
    <name type="scientific">Fimbriiglobus ruber</name>
    <dbReference type="NCBI Taxonomy" id="1908690"/>
    <lineage>
        <taxon>Bacteria</taxon>
        <taxon>Pseudomonadati</taxon>
        <taxon>Planctomycetota</taxon>
        <taxon>Planctomycetia</taxon>
        <taxon>Gemmatales</taxon>
        <taxon>Gemmataceae</taxon>
        <taxon>Fimbriiglobus</taxon>
    </lineage>
</organism>
<dbReference type="GO" id="GO:0008915">
    <property type="term" value="F:lipid-A-disaccharide synthase activity"/>
    <property type="evidence" value="ECO:0007669"/>
    <property type="project" value="UniProtKB-UniRule"/>
</dbReference>
<evidence type="ECO:0000256" key="10">
    <source>
        <dbReference type="NCBIfam" id="TIGR00215"/>
    </source>
</evidence>
<evidence type="ECO:0000256" key="2">
    <source>
        <dbReference type="ARBA" id="ARBA00012687"/>
    </source>
</evidence>
<dbReference type="GO" id="GO:0009245">
    <property type="term" value="P:lipid A biosynthetic process"/>
    <property type="evidence" value="ECO:0007669"/>
    <property type="project" value="UniProtKB-UniRule"/>
</dbReference>
<dbReference type="PANTHER" id="PTHR30372">
    <property type="entry name" value="LIPID-A-DISACCHARIDE SYNTHASE"/>
    <property type="match status" value="1"/>
</dbReference>
<sequence length="390" mass="43098">MQLFLSAGEPSGDLHGANLARVLHERAPELSIVGFGGDKMAGAGVKLLYPLTNLAVMWVGRVLVNLPTFFKIVRRAEVYLRSKRPAALVVIDYPGFHWALIKRAHRVGVPVFYFVPPQLWAWAGWRVSKMNRWADTVLTALPFEETWYRQRGVRTHYVGHPYFDELAEQQIDLAFVAARRAEGVPIVALLPGSRNQEVTANFPLMLAAAARIREAVPGTLFLIAGYNERLAKTIRQHLAGSGITAELYVGRTPEVIEAADACIAVSGSVGFELMYRLKPTVVVYKISDFARFVSKQFIVCKYISLVNLVADEEVYPEFLTTKDSSPEIAAHIVGWLTKPESRERLVERLHALRTTVAVPGACERAADFILGRISASQIGTSSQLVGSQAG</sequence>
<dbReference type="RefSeq" id="WP_088254658.1">
    <property type="nucleotide sequence ID" value="NZ_NIDE01000004.1"/>
</dbReference>
<evidence type="ECO:0000256" key="6">
    <source>
        <dbReference type="ARBA" id="ARBA00022676"/>
    </source>
</evidence>
<keyword evidence="4" id="KW-0444">Lipid biosynthesis</keyword>
<protein>
    <recommendedName>
        <fullName evidence="3 10">Lipid-A-disaccharide synthase</fullName>
        <ecNumber evidence="2 10">2.4.1.182</ecNumber>
    </recommendedName>
</protein>
<dbReference type="EMBL" id="NIDE01000004">
    <property type="protein sequence ID" value="OWK43860.1"/>
    <property type="molecule type" value="Genomic_DNA"/>
</dbReference>
<comment type="function">
    <text evidence="1">Condensation of UDP-2,3-diacylglucosamine and 2,3-diacylglucosamine-1-phosphate to form lipid A disaccharide, a precursor of lipid A, a phosphorylated glycolipid that anchors the lipopolysaccharide to the outer membrane of the cell.</text>
</comment>
<evidence type="ECO:0000256" key="5">
    <source>
        <dbReference type="ARBA" id="ARBA00022556"/>
    </source>
</evidence>
<dbReference type="NCBIfam" id="TIGR00215">
    <property type="entry name" value="lpxB"/>
    <property type="match status" value="1"/>
</dbReference>
<dbReference type="InterPro" id="IPR003835">
    <property type="entry name" value="Glyco_trans_19"/>
</dbReference>
<gene>
    <name evidence="11" type="ORF">FRUB_03459</name>
</gene>
<name>A0A225DQV7_9BACT</name>
<dbReference type="EC" id="2.4.1.182" evidence="2 10"/>
<evidence type="ECO:0000313" key="12">
    <source>
        <dbReference type="Proteomes" id="UP000214646"/>
    </source>
</evidence>
<evidence type="ECO:0000256" key="4">
    <source>
        <dbReference type="ARBA" id="ARBA00022516"/>
    </source>
</evidence>
<evidence type="ECO:0000313" key="11">
    <source>
        <dbReference type="EMBL" id="OWK43860.1"/>
    </source>
</evidence>
<dbReference type="SUPFAM" id="SSF53756">
    <property type="entry name" value="UDP-Glycosyltransferase/glycogen phosphorylase"/>
    <property type="match status" value="1"/>
</dbReference>
<evidence type="ECO:0000256" key="7">
    <source>
        <dbReference type="ARBA" id="ARBA00022679"/>
    </source>
</evidence>
<keyword evidence="7" id="KW-0808">Transferase</keyword>
<dbReference type="GO" id="GO:0005543">
    <property type="term" value="F:phospholipid binding"/>
    <property type="evidence" value="ECO:0007669"/>
    <property type="project" value="TreeGrafter"/>
</dbReference>
<evidence type="ECO:0000256" key="1">
    <source>
        <dbReference type="ARBA" id="ARBA00002056"/>
    </source>
</evidence>
<dbReference type="Pfam" id="PF02684">
    <property type="entry name" value="LpxB"/>
    <property type="match status" value="1"/>
</dbReference>
<evidence type="ECO:0000256" key="9">
    <source>
        <dbReference type="ARBA" id="ARBA00048975"/>
    </source>
</evidence>
<proteinExistence type="predicted"/>
<dbReference type="GO" id="GO:0016020">
    <property type="term" value="C:membrane"/>
    <property type="evidence" value="ECO:0007669"/>
    <property type="project" value="GOC"/>
</dbReference>